<feature type="transmembrane region" description="Helical" evidence="1">
    <location>
        <begin position="12"/>
        <end position="28"/>
    </location>
</feature>
<sequence>MKELLDKISSYNLFNYLFPGVVFCIIVSKWTDVNLIQKDIITGAFLYYFIGLIVSRIGSLVVEPILKRLKFVEFAPYKDYVKVESEDKKLETLSESNNMYRTLIALFLLILISKSYLLIAKYFGWALQVHWSIISIGLLAMFLFAYRKQTKYITQRIKAKLK</sequence>
<dbReference type="RefSeq" id="WP_210759410.1">
    <property type="nucleotide sequence ID" value="NZ_CP060139.1"/>
</dbReference>
<organism evidence="2 3">
    <name type="scientific">Croceimicrobium hydrocarbonivorans</name>
    <dbReference type="NCBI Taxonomy" id="2761580"/>
    <lineage>
        <taxon>Bacteria</taxon>
        <taxon>Pseudomonadati</taxon>
        <taxon>Bacteroidota</taxon>
        <taxon>Flavobacteriia</taxon>
        <taxon>Flavobacteriales</taxon>
        <taxon>Owenweeksiaceae</taxon>
        <taxon>Croceimicrobium</taxon>
    </lineage>
</organism>
<feature type="transmembrane region" description="Helical" evidence="1">
    <location>
        <begin position="125"/>
        <end position="146"/>
    </location>
</feature>
<dbReference type="AlphaFoldDB" id="A0A7H0VGN5"/>
<gene>
    <name evidence="2" type="ORF">H4K34_03310</name>
</gene>
<evidence type="ECO:0008006" key="4">
    <source>
        <dbReference type="Google" id="ProtNLM"/>
    </source>
</evidence>
<evidence type="ECO:0000313" key="3">
    <source>
        <dbReference type="Proteomes" id="UP000516305"/>
    </source>
</evidence>
<dbReference type="KEGG" id="chyd:H4K34_03310"/>
<protein>
    <recommendedName>
        <fullName evidence="4">Phosphohistidine phosphatase</fullName>
    </recommendedName>
</protein>
<evidence type="ECO:0000256" key="1">
    <source>
        <dbReference type="SAM" id="Phobius"/>
    </source>
</evidence>
<name>A0A7H0VGN5_9FLAO</name>
<evidence type="ECO:0000313" key="2">
    <source>
        <dbReference type="EMBL" id="QNR24883.1"/>
    </source>
</evidence>
<keyword evidence="1" id="KW-0472">Membrane</keyword>
<feature type="transmembrane region" description="Helical" evidence="1">
    <location>
        <begin position="40"/>
        <end position="62"/>
    </location>
</feature>
<dbReference type="Proteomes" id="UP000516305">
    <property type="component" value="Chromosome"/>
</dbReference>
<keyword evidence="1" id="KW-0812">Transmembrane</keyword>
<proteinExistence type="predicted"/>
<dbReference type="EMBL" id="CP060139">
    <property type="protein sequence ID" value="QNR24883.1"/>
    <property type="molecule type" value="Genomic_DNA"/>
</dbReference>
<reference evidence="2 3" key="1">
    <citation type="submission" date="2020-08" db="EMBL/GenBank/DDBJ databases">
        <title>Croceimicrobium hydrocarbonivorans gen. nov., sp. nov., a novel marine bacterium isolated from a bacterial consortium that degrades polyethylene terephthalate.</title>
        <authorList>
            <person name="Liu R."/>
        </authorList>
    </citation>
    <scope>NUCLEOTIDE SEQUENCE [LARGE SCALE GENOMIC DNA]</scope>
    <source>
        <strain evidence="2 3">A20-9</strain>
    </source>
</reference>
<keyword evidence="1" id="KW-1133">Transmembrane helix</keyword>
<accession>A0A7H0VGN5</accession>
<keyword evidence="3" id="KW-1185">Reference proteome</keyword>
<feature type="transmembrane region" description="Helical" evidence="1">
    <location>
        <begin position="98"/>
        <end position="119"/>
    </location>
</feature>